<dbReference type="PANTHER" id="PTHR31776:SF25">
    <property type="entry name" value="NON-REDUCING END ALPHA-L-ARABINOFURANOSIDASE"/>
    <property type="match status" value="1"/>
</dbReference>
<dbReference type="Gene3D" id="3.20.20.80">
    <property type="entry name" value="Glycosidases"/>
    <property type="match status" value="2"/>
</dbReference>
<dbReference type="GO" id="GO:0046556">
    <property type="term" value="F:alpha-L-arabinofuranosidase activity"/>
    <property type="evidence" value="ECO:0007669"/>
    <property type="project" value="UniProtKB-EC"/>
</dbReference>
<dbReference type="InterPro" id="IPR013780">
    <property type="entry name" value="Glyco_hydro_b"/>
</dbReference>
<proteinExistence type="predicted"/>
<name>A0A9R0SE42_TRITD</name>
<dbReference type="PANTHER" id="PTHR31776">
    <property type="entry name" value="ALPHA-L-ARABINOFURANOSIDASE 1"/>
    <property type="match status" value="1"/>
</dbReference>
<dbReference type="Gramene" id="TRITD4Av1G146230.15">
    <property type="protein sequence ID" value="TRITD4Av1G146230.15"/>
    <property type="gene ID" value="TRITD4Av1G146230"/>
</dbReference>
<dbReference type="GO" id="GO:0000272">
    <property type="term" value="P:polysaccharide catabolic process"/>
    <property type="evidence" value="ECO:0007669"/>
    <property type="project" value="UniProtKB-ARBA"/>
</dbReference>
<accession>A0A9R0SE42</accession>
<dbReference type="GO" id="GO:0046373">
    <property type="term" value="P:L-arabinose metabolic process"/>
    <property type="evidence" value="ECO:0007669"/>
    <property type="project" value="InterPro"/>
</dbReference>
<dbReference type="InterPro" id="IPR017853">
    <property type="entry name" value="GH"/>
</dbReference>
<gene>
    <name evidence="2" type="ORF">TRITD_4Av1G146230</name>
</gene>
<dbReference type="SUPFAM" id="SSF51445">
    <property type="entry name" value="(Trans)glycosidases"/>
    <property type="match status" value="1"/>
</dbReference>
<dbReference type="SMART" id="SM00813">
    <property type="entry name" value="Alpha-L-AF_C"/>
    <property type="match status" value="1"/>
</dbReference>
<dbReference type="InterPro" id="IPR010720">
    <property type="entry name" value="Alpha-L-AF_C"/>
</dbReference>
<sequence>MGHPERFPLKYVAVGNEDCDNTKPFYQGHYLKFYNAIRGAYPDIQIISNCDGSSEPLDHPADLYDFHVFVSEYAVHVDGDTSKGSLQASLAEAAFLIGLEVNSDIVHMASYAPLFVNDNDRKWNPDAIVFNSWQQYGTPSYWMQTFFGESSGAVIHPVRLNSSYSGSLAASAITWQDNEDIFLRIKIVNFGPNAVNLTLSATGLEAGVNASRSAVTVLTSNDSLDENSFDDPLKVKPVKSGLPSAAEEMQAMLVPHSFTSFDLALDEYGELAADM</sequence>
<protein>
    <recommendedName>
        <fullName evidence="1">Alpha-L-arabinofuranosidase C-terminal domain-containing protein</fullName>
    </recommendedName>
</protein>
<dbReference type="FunFam" id="2.60.40.1180:FF:000011">
    <property type="entry name" value="Alpha-L-arabinofuranosidase 1"/>
    <property type="match status" value="1"/>
</dbReference>
<dbReference type="Gene3D" id="2.60.40.1180">
    <property type="entry name" value="Golgi alpha-mannosidase II"/>
    <property type="match status" value="1"/>
</dbReference>
<feature type="domain" description="Alpha-L-arabinofuranosidase C-terminal" evidence="1">
    <location>
        <begin position="71"/>
        <end position="257"/>
    </location>
</feature>
<organism evidence="2 3">
    <name type="scientific">Triticum turgidum subsp. durum</name>
    <name type="common">Durum wheat</name>
    <name type="synonym">Triticum durum</name>
    <dbReference type="NCBI Taxonomy" id="4567"/>
    <lineage>
        <taxon>Eukaryota</taxon>
        <taxon>Viridiplantae</taxon>
        <taxon>Streptophyta</taxon>
        <taxon>Embryophyta</taxon>
        <taxon>Tracheophyta</taxon>
        <taxon>Spermatophyta</taxon>
        <taxon>Magnoliopsida</taxon>
        <taxon>Liliopsida</taxon>
        <taxon>Poales</taxon>
        <taxon>Poaceae</taxon>
        <taxon>BOP clade</taxon>
        <taxon>Pooideae</taxon>
        <taxon>Triticodae</taxon>
        <taxon>Triticeae</taxon>
        <taxon>Triticinae</taxon>
        <taxon>Triticum</taxon>
    </lineage>
</organism>
<evidence type="ECO:0000259" key="1">
    <source>
        <dbReference type="SMART" id="SM00813"/>
    </source>
</evidence>
<dbReference type="Pfam" id="PF06964">
    <property type="entry name" value="Alpha-L-AF_C"/>
    <property type="match status" value="1"/>
</dbReference>
<dbReference type="AlphaFoldDB" id="A0A9R0SE42"/>
<reference evidence="2 3" key="1">
    <citation type="submission" date="2017-09" db="EMBL/GenBank/DDBJ databases">
        <authorList>
            <consortium name="International Durum Wheat Genome Sequencing Consortium (IDWGSC)"/>
            <person name="Milanesi L."/>
        </authorList>
    </citation>
    <scope>NUCLEOTIDE SEQUENCE [LARGE SCALE GENOMIC DNA]</scope>
    <source>
        <strain evidence="3">cv. Svevo</strain>
    </source>
</reference>
<dbReference type="InterPro" id="IPR051563">
    <property type="entry name" value="Glycosyl_Hydrolase_51"/>
</dbReference>
<dbReference type="Proteomes" id="UP000324705">
    <property type="component" value="Chromosome 4A"/>
</dbReference>
<evidence type="ECO:0000313" key="2">
    <source>
        <dbReference type="EMBL" id="VAH92774.1"/>
    </source>
</evidence>
<evidence type="ECO:0000313" key="3">
    <source>
        <dbReference type="Proteomes" id="UP000324705"/>
    </source>
</evidence>
<keyword evidence="3" id="KW-1185">Reference proteome</keyword>
<dbReference type="EMBL" id="LT934117">
    <property type="protein sequence ID" value="VAH92774.1"/>
    <property type="molecule type" value="Genomic_DNA"/>
</dbReference>